<keyword evidence="2" id="KW-1185">Reference proteome</keyword>
<protein>
    <submittedName>
        <fullName evidence="1">Uncharacterized protein</fullName>
    </submittedName>
</protein>
<accession>A0ABS0VWX8</accession>
<dbReference type="EMBL" id="JAEIOT010000011">
    <property type="protein sequence ID" value="MBI9001252.1"/>
    <property type="molecule type" value="Genomic_DNA"/>
</dbReference>
<evidence type="ECO:0000313" key="2">
    <source>
        <dbReference type="Proteomes" id="UP000625574"/>
    </source>
</evidence>
<gene>
    <name evidence="1" type="ORF">JDV76_09780</name>
</gene>
<dbReference type="RefSeq" id="WP_198736712.1">
    <property type="nucleotide sequence ID" value="NZ_JAEIOT010000011.1"/>
</dbReference>
<sequence>MKGIYGWGHAEWSEELTCGRGSLLRKLLDRLGDDICVYARVRTSRYERSFDPKAVTVVSPTLLPTDFGWDCRRTVRSDRLARLAAEEGADICTDLHPFP</sequence>
<evidence type="ECO:0000313" key="1">
    <source>
        <dbReference type="EMBL" id="MBI9001252.1"/>
    </source>
</evidence>
<proteinExistence type="predicted"/>
<organism evidence="1 2">
    <name type="scientific">Corynebacterium marambiense</name>
    <dbReference type="NCBI Taxonomy" id="2765364"/>
    <lineage>
        <taxon>Bacteria</taxon>
        <taxon>Bacillati</taxon>
        <taxon>Actinomycetota</taxon>
        <taxon>Actinomycetes</taxon>
        <taxon>Mycobacteriales</taxon>
        <taxon>Corynebacteriaceae</taxon>
        <taxon>Corynebacterium</taxon>
    </lineage>
</organism>
<reference evidence="1 2" key="1">
    <citation type="submission" date="2020-12" db="EMBL/GenBank/DDBJ databases">
        <title>Genome public.</title>
        <authorList>
            <person name="Sun Q."/>
        </authorList>
    </citation>
    <scope>NUCLEOTIDE SEQUENCE [LARGE SCALE GENOMIC DNA]</scope>
    <source>
        <strain evidence="1 2">CCM 8864</strain>
    </source>
</reference>
<comment type="caution">
    <text evidence="1">The sequence shown here is derived from an EMBL/GenBank/DDBJ whole genome shotgun (WGS) entry which is preliminary data.</text>
</comment>
<name>A0ABS0VWX8_9CORY</name>
<dbReference type="Proteomes" id="UP000625574">
    <property type="component" value="Unassembled WGS sequence"/>
</dbReference>